<evidence type="ECO:0000256" key="1">
    <source>
        <dbReference type="PROSITE-ProRule" id="PRU00175"/>
    </source>
</evidence>
<protein>
    <submittedName>
        <fullName evidence="3">RING-H2 finger protein ATL60</fullName>
    </submittedName>
</protein>
<comment type="caution">
    <text evidence="3">The sequence shown here is derived from an EMBL/GenBank/DDBJ whole genome shotgun (WGS) entry which is preliminary data.</text>
</comment>
<dbReference type="SUPFAM" id="SSF57850">
    <property type="entry name" value="RING/U-box"/>
    <property type="match status" value="1"/>
</dbReference>
<keyword evidence="1" id="KW-0862">Zinc</keyword>
<dbReference type="InterPro" id="IPR001841">
    <property type="entry name" value="Znf_RING"/>
</dbReference>
<dbReference type="GO" id="GO:0016567">
    <property type="term" value="P:protein ubiquitination"/>
    <property type="evidence" value="ECO:0007669"/>
    <property type="project" value="UniProtKB-UniPathway"/>
</dbReference>
<dbReference type="UniPathway" id="UPA00143"/>
<evidence type="ECO:0000259" key="2">
    <source>
        <dbReference type="PROSITE" id="PS50089"/>
    </source>
</evidence>
<keyword evidence="1" id="KW-0479">Metal-binding</keyword>
<dbReference type="InterPro" id="IPR013083">
    <property type="entry name" value="Znf_RING/FYVE/PHD"/>
</dbReference>
<organism evidence="3 4">
    <name type="scientific">Glycine soja</name>
    <name type="common">Wild soybean</name>
    <dbReference type="NCBI Taxonomy" id="3848"/>
    <lineage>
        <taxon>Eukaryota</taxon>
        <taxon>Viridiplantae</taxon>
        <taxon>Streptophyta</taxon>
        <taxon>Embryophyta</taxon>
        <taxon>Tracheophyta</taxon>
        <taxon>Spermatophyta</taxon>
        <taxon>Magnoliopsida</taxon>
        <taxon>eudicotyledons</taxon>
        <taxon>Gunneridae</taxon>
        <taxon>Pentapetalae</taxon>
        <taxon>rosids</taxon>
        <taxon>fabids</taxon>
        <taxon>Fabales</taxon>
        <taxon>Fabaceae</taxon>
        <taxon>Papilionoideae</taxon>
        <taxon>50 kb inversion clade</taxon>
        <taxon>NPAAA clade</taxon>
        <taxon>indigoferoid/millettioid clade</taxon>
        <taxon>Phaseoleae</taxon>
        <taxon>Glycine</taxon>
        <taxon>Glycine subgen. Soja</taxon>
    </lineage>
</organism>
<reference evidence="3 4" key="1">
    <citation type="submission" date="2018-09" db="EMBL/GenBank/DDBJ databases">
        <title>A high-quality reference genome of wild soybean provides a powerful tool to mine soybean genomes.</title>
        <authorList>
            <person name="Xie M."/>
            <person name="Chung C.Y.L."/>
            <person name="Li M.-W."/>
            <person name="Wong F.-L."/>
            <person name="Chan T.-F."/>
            <person name="Lam H.-M."/>
        </authorList>
    </citation>
    <scope>NUCLEOTIDE SEQUENCE [LARGE SCALE GENOMIC DNA]</scope>
    <source>
        <strain evidence="4">cv. W05</strain>
        <tissue evidence="3">Hypocotyl of etiolated seedlings</tissue>
    </source>
</reference>
<keyword evidence="1" id="KW-0863">Zinc-finger</keyword>
<dbReference type="EMBL" id="QZWG01000019">
    <property type="protein sequence ID" value="RZB46953.1"/>
    <property type="molecule type" value="Genomic_DNA"/>
</dbReference>
<dbReference type="SMART" id="SM00184">
    <property type="entry name" value="RING"/>
    <property type="match status" value="1"/>
</dbReference>
<accession>A0A445FDQ9</accession>
<dbReference type="Pfam" id="PF13639">
    <property type="entry name" value="zf-RING_2"/>
    <property type="match status" value="1"/>
</dbReference>
<gene>
    <name evidence="3" type="ORF">D0Y65_050831</name>
</gene>
<dbReference type="Gene3D" id="3.30.40.10">
    <property type="entry name" value="Zinc/RING finger domain, C3HC4 (zinc finger)"/>
    <property type="match status" value="1"/>
</dbReference>
<dbReference type="PROSITE" id="PS50089">
    <property type="entry name" value="ZF_RING_2"/>
    <property type="match status" value="1"/>
</dbReference>
<proteinExistence type="predicted"/>
<evidence type="ECO:0000313" key="4">
    <source>
        <dbReference type="Proteomes" id="UP000289340"/>
    </source>
</evidence>
<dbReference type="AlphaFoldDB" id="A0A445FDQ9"/>
<keyword evidence="4" id="KW-1185">Reference proteome</keyword>
<sequence>MLPLCRRLPTPRRPSSVISFLAKVENLWQHLCLHVVQEDQPEEKKLMLFEKHLNWCTNARKFGDWKRVLRESKAAIVVRANFSPQSVHKIYKHYGYATEVKDNEEHEDDYCLVCLSQICKGEKARSLPLCNYRYHTDCIGAWLKNHTTCPLCRNKIANHIPQNQKQVKSLGESLFNLIQSFPDLLVAILYMMILFGITESFPLVH</sequence>
<dbReference type="PANTHER" id="PTHR45676:SF182">
    <property type="entry name" value="RING-TYPE E3 UBIQUITIN TRANSFERASE"/>
    <property type="match status" value="1"/>
</dbReference>
<dbReference type="PANTHER" id="PTHR45676">
    <property type="entry name" value="RING-H2 FINGER PROTEIN ATL51-RELATED"/>
    <property type="match status" value="1"/>
</dbReference>
<evidence type="ECO:0000313" key="3">
    <source>
        <dbReference type="EMBL" id="RZB46953.1"/>
    </source>
</evidence>
<name>A0A445FDQ9_GLYSO</name>
<feature type="domain" description="RING-type" evidence="2">
    <location>
        <begin position="111"/>
        <end position="153"/>
    </location>
</feature>
<dbReference type="GO" id="GO:0008270">
    <property type="term" value="F:zinc ion binding"/>
    <property type="evidence" value="ECO:0007669"/>
    <property type="project" value="UniProtKB-KW"/>
</dbReference>
<dbReference type="Proteomes" id="UP000289340">
    <property type="component" value="Chromosome 19"/>
</dbReference>